<keyword evidence="2" id="KW-0560">Oxidoreductase</keyword>
<evidence type="ECO:0000256" key="4">
    <source>
        <dbReference type="ARBA" id="ARBA00042988"/>
    </source>
</evidence>
<keyword evidence="9" id="KW-1185">Reference proteome</keyword>
<evidence type="ECO:0000313" key="8">
    <source>
        <dbReference type="EMBL" id="KAK4174069.1"/>
    </source>
</evidence>
<dbReference type="Gene3D" id="3.30.360.10">
    <property type="entry name" value="Dihydrodipicolinate Reductase, domain 2"/>
    <property type="match status" value="1"/>
</dbReference>
<comment type="similarity">
    <text evidence="1">Belongs to the Gfo/Idh/MocA family.</text>
</comment>
<proteinExistence type="inferred from homology"/>
<dbReference type="GO" id="GO:0000166">
    <property type="term" value="F:nucleotide binding"/>
    <property type="evidence" value="ECO:0007669"/>
    <property type="project" value="InterPro"/>
</dbReference>
<sequence length="393" mass="43424">MSSSTPYTVRWGILATGWIAETFTKDLLTNPASRDVHDVRHEVVAVSSSSSKDRAAEFIKKVDAPSSTKAYGSYHELVADPDVDIIYVATPHSHHFQNAMLALDAGKNVLCEKSLTVTAAQTRKLIETARSKNLFFMEAVWTRYFPLSIKVRELITSGAIGNVYRTIADLSVGRDAPEGKIDFPDTNRMVNADLAGGALLDLGIYALTWVFQSLYHTQPEVEKEAPNVIAAVNKYHTGADETTSIILQFPKHRSHGIALTSLRVASEPDNKDTAGASIRIQGGLGEIQVIGPAYRPHQLRIITKESDGKAEILDFVIPKDKERDWGHGMFWEADEAARCLRDGQKESKTLPWSESIVIMEVMDETLRQGGVTYPELISTDVFDPQSPLNTGKR</sequence>
<dbReference type="Pfam" id="PF22725">
    <property type="entry name" value="GFO_IDH_MocA_C3"/>
    <property type="match status" value="1"/>
</dbReference>
<dbReference type="Proteomes" id="UP001302321">
    <property type="component" value="Unassembled WGS sequence"/>
</dbReference>
<dbReference type="PANTHER" id="PTHR22604:SF115">
    <property type="entry name" value="DIHYDRODIOL DEHYDROGENASE, PUTATIVE (AFU_ORTHOLOGUE AFUA_1G07520)-RELATED"/>
    <property type="match status" value="1"/>
</dbReference>
<dbReference type="InterPro" id="IPR036291">
    <property type="entry name" value="NAD(P)-bd_dom_sf"/>
</dbReference>
<protein>
    <recommendedName>
        <fullName evidence="3">D-xylose 1-dehydrogenase (NADP(+), D-xylono-1,5-lactone-forming)</fullName>
        <ecNumber evidence="3">1.1.1.179</ecNumber>
    </recommendedName>
    <alternativeName>
        <fullName evidence="4">D-xylose-NADP dehydrogenase</fullName>
    </alternativeName>
</protein>
<dbReference type="GO" id="GO:0047837">
    <property type="term" value="F:D-xylose 1-dehydrogenase (NADP+) activity"/>
    <property type="evidence" value="ECO:0007669"/>
    <property type="project" value="UniProtKB-EC"/>
</dbReference>
<evidence type="ECO:0000256" key="1">
    <source>
        <dbReference type="ARBA" id="ARBA00010928"/>
    </source>
</evidence>
<evidence type="ECO:0000256" key="3">
    <source>
        <dbReference type="ARBA" id="ARBA00038984"/>
    </source>
</evidence>
<comment type="catalytic activity">
    <reaction evidence="5">
        <text>D-xylose + NADP(+) = D-xylono-1,5-lactone + NADPH + H(+)</text>
        <dbReference type="Rhea" id="RHEA:22000"/>
        <dbReference type="ChEBI" id="CHEBI:15378"/>
        <dbReference type="ChEBI" id="CHEBI:15867"/>
        <dbReference type="ChEBI" id="CHEBI:53455"/>
        <dbReference type="ChEBI" id="CHEBI:57783"/>
        <dbReference type="ChEBI" id="CHEBI:58349"/>
        <dbReference type="EC" id="1.1.1.179"/>
    </reaction>
</comment>
<reference evidence="8" key="2">
    <citation type="submission" date="2023-05" db="EMBL/GenBank/DDBJ databases">
        <authorList>
            <consortium name="Lawrence Berkeley National Laboratory"/>
            <person name="Steindorff A."/>
            <person name="Hensen N."/>
            <person name="Bonometti L."/>
            <person name="Westerberg I."/>
            <person name="Brannstrom I.O."/>
            <person name="Guillou S."/>
            <person name="Cros-Aarteil S."/>
            <person name="Calhoun S."/>
            <person name="Haridas S."/>
            <person name="Kuo A."/>
            <person name="Mondo S."/>
            <person name="Pangilinan J."/>
            <person name="Riley R."/>
            <person name="Labutti K."/>
            <person name="Andreopoulos B."/>
            <person name="Lipzen A."/>
            <person name="Chen C."/>
            <person name="Yanf M."/>
            <person name="Daum C."/>
            <person name="Ng V."/>
            <person name="Clum A."/>
            <person name="Ohm R."/>
            <person name="Martin F."/>
            <person name="Silar P."/>
            <person name="Natvig D."/>
            <person name="Lalanne C."/>
            <person name="Gautier V."/>
            <person name="Ament-Velasquez S.L."/>
            <person name="Kruys A."/>
            <person name="Hutchinson M.I."/>
            <person name="Powell A.J."/>
            <person name="Barry K."/>
            <person name="Miller A.N."/>
            <person name="Grigoriev I.V."/>
            <person name="Debuchy R."/>
            <person name="Gladieux P."/>
            <person name="Thoren M.H."/>
            <person name="Johannesson H."/>
        </authorList>
    </citation>
    <scope>NUCLEOTIDE SEQUENCE</scope>
    <source>
        <strain evidence="8">CBS 892.96</strain>
    </source>
</reference>
<dbReference type="EMBL" id="MU866303">
    <property type="protein sequence ID" value="KAK4174069.1"/>
    <property type="molecule type" value="Genomic_DNA"/>
</dbReference>
<feature type="domain" description="Gfo/Idh/MocA-like oxidoreductase N-terminal" evidence="6">
    <location>
        <begin position="10"/>
        <end position="137"/>
    </location>
</feature>
<feature type="domain" description="GFO/IDH/MocA-like oxidoreductase" evidence="7">
    <location>
        <begin position="150"/>
        <end position="261"/>
    </location>
</feature>
<evidence type="ECO:0000259" key="7">
    <source>
        <dbReference type="Pfam" id="PF22725"/>
    </source>
</evidence>
<dbReference type="InterPro" id="IPR000683">
    <property type="entry name" value="Gfo/Idh/MocA-like_OxRdtase_N"/>
</dbReference>
<name>A0AAN7A5J7_9PEZI</name>
<evidence type="ECO:0000313" key="9">
    <source>
        <dbReference type="Proteomes" id="UP001302321"/>
    </source>
</evidence>
<reference evidence="8" key="1">
    <citation type="journal article" date="2023" name="Mol. Phylogenet. Evol.">
        <title>Genome-scale phylogeny and comparative genomics of the fungal order Sordariales.</title>
        <authorList>
            <person name="Hensen N."/>
            <person name="Bonometti L."/>
            <person name="Westerberg I."/>
            <person name="Brannstrom I.O."/>
            <person name="Guillou S."/>
            <person name="Cros-Aarteil S."/>
            <person name="Calhoun S."/>
            <person name="Haridas S."/>
            <person name="Kuo A."/>
            <person name="Mondo S."/>
            <person name="Pangilinan J."/>
            <person name="Riley R."/>
            <person name="LaButti K."/>
            <person name="Andreopoulos B."/>
            <person name="Lipzen A."/>
            <person name="Chen C."/>
            <person name="Yan M."/>
            <person name="Daum C."/>
            <person name="Ng V."/>
            <person name="Clum A."/>
            <person name="Steindorff A."/>
            <person name="Ohm R.A."/>
            <person name="Martin F."/>
            <person name="Silar P."/>
            <person name="Natvig D.O."/>
            <person name="Lalanne C."/>
            <person name="Gautier V."/>
            <person name="Ament-Velasquez S.L."/>
            <person name="Kruys A."/>
            <person name="Hutchinson M.I."/>
            <person name="Powell A.J."/>
            <person name="Barry K."/>
            <person name="Miller A.N."/>
            <person name="Grigoriev I.V."/>
            <person name="Debuchy R."/>
            <person name="Gladieux P."/>
            <person name="Hiltunen Thoren M."/>
            <person name="Johannesson H."/>
        </authorList>
    </citation>
    <scope>NUCLEOTIDE SEQUENCE</scope>
    <source>
        <strain evidence="8">CBS 892.96</strain>
    </source>
</reference>
<dbReference type="InterPro" id="IPR050984">
    <property type="entry name" value="Gfo/Idh/MocA_domain"/>
</dbReference>
<dbReference type="Gene3D" id="3.40.50.720">
    <property type="entry name" value="NAD(P)-binding Rossmann-like Domain"/>
    <property type="match status" value="1"/>
</dbReference>
<dbReference type="SUPFAM" id="SSF51735">
    <property type="entry name" value="NAD(P)-binding Rossmann-fold domains"/>
    <property type="match status" value="1"/>
</dbReference>
<dbReference type="PANTHER" id="PTHR22604">
    <property type="entry name" value="OXIDOREDUCTASES"/>
    <property type="match status" value="1"/>
</dbReference>
<organism evidence="8 9">
    <name type="scientific">Triangularia setosa</name>
    <dbReference type="NCBI Taxonomy" id="2587417"/>
    <lineage>
        <taxon>Eukaryota</taxon>
        <taxon>Fungi</taxon>
        <taxon>Dikarya</taxon>
        <taxon>Ascomycota</taxon>
        <taxon>Pezizomycotina</taxon>
        <taxon>Sordariomycetes</taxon>
        <taxon>Sordariomycetidae</taxon>
        <taxon>Sordariales</taxon>
        <taxon>Podosporaceae</taxon>
        <taxon>Triangularia</taxon>
    </lineage>
</organism>
<evidence type="ECO:0000256" key="2">
    <source>
        <dbReference type="ARBA" id="ARBA00023002"/>
    </source>
</evidence>
<dbReference type="EC" id="1.1.1.179" evidence="3"/>
<gene>
    <name evidence="8" type="ORF">QBC36DRAFT_334494</name>
</gene>
<comment type="caution">
    <text evidence="8">The sequence shown here is derived from an EMBL/GenBank/DDBJ whole genome shotgun (WGS) entry which is preliminary data.</text>
</comment>
<dbReference type="Pfam" id="PF01408">
    <property type="entry name" value="GFO_IDH_MocA"/>
    <property type="match status" value="1"/>
</dbReference>
<dbReference type="SUPFAM" id="SSF55347">
    <property type="entry name" value="Glyceraldehyde-3-phosphate dehydrogenase-like, C-terminal domain"/>
    <property type="match status" value="1"/>
</dbReference>
<evidence type="ECO:0000259" key="6">
    <source>
        <dbReference type="Pfam" id="PF01408"/>
    </source>
</evidence>
<evidence type="ECO:0000256" key="5">
    <source>
        <dbReference type="ARBA" id="ARBA00049233"/>
    </source>
</evidence>
<dbReference type="AlphaFoldDB" id="A0AAN7A5J7"/>
<accession>A0AAN7A5J7</accession>
<dbReference type="InterPro" id="IPR055170">
    <property type="entry name" value="GFO_IDH_MocA-like_dom"/>
</dbReference>